<feature type="region of interest" description="Disordered" evidence="1">
    <location>
        <begin position="1"/>
        <end position="23"/>
    </location>
</feature>
<accession>A0ABM8SMH9</accession>
<evidence type="ECO:0000313" key="2">
    <source>
        <dbReference type="EMBL" id="CAE6820564.1"/>
    </source>
</evidence>
<evidence type="ECO:0000313" key="3">
    <source>
        <dbReference type="Proteomes" id="UP000674425"/>
    </source>
</evidence>
<reference evidence="2 3" key="1">
    <citation type="submission" date="2021-02" db="EMBL/GenBank/DDBJ databases">
        <authorList>
            <person name="Vanwijnsberghe S."/>
        </authorList>
    </citation>
    <scope>NUCLEOTIDE SEQUENCE [LARGE SCALE GENOMIC DNA]</scope>
    <source>
        <strain evidence="2 3">R-69658</strain>
    </source>
</reference>
<gene>
    <name evidence="2" type="ORF">R69658_05827</name>
</gene>
<evidence type="ECO:0000256" key="1">
    <source>
        <dbReference type="SAM" id="MobiDB-lite"/>
    </source>
</evidence>
<proteinExistence type="predicted"/>
<organism evidence="2 3">
    <name type="scientific">Paraburkholderia aspalathi</name>
    <dbReference type="NCBI Taxonomy" id="1324617"/>
    <lineage>
        <taxon>Bacteria</taxon>
        <taxon>Pseudomonadati</taxon>
        <taxon>Pseudomonadota</taxon>
        <taxon>Betaproteobacteria</taxon>
        <taxon>Burkholderiales</taxon>
        <taxon>Burkholderiaceae</taxon>
        <taxon>Paraburkholderia</taxon>
    </lineage>
</organism>
<dbReference type="Proteomes" id="UP000674425">
    <property type="component" value="Unassembled WGS sequence"/>
</dbReference>
<protein>
    <submittedName>
        <fullName evidence="2">Uncharacterized protein</fullName>
    </submittedName>
</protein>
<sequence length="65" mass="7205">MRHDKSSRSRRRVSPVSQSTDYFPALSMPSRRVGHTNLWAEGGTGKTLSVPELLMRAGGPRGPKR</sequence>
<name>A0ABM8SMH9_9BURK</name>
<comment type="caution">
    <text evidence="2">The sequence shown here is derived from an EMBL/GenBank/DDBJ whole genome shotgun (WGS) entry which is preliminary data.</text>
</comment>
<dbReference type="EMBL" id="CAJNAU010000073">
    <property type="protein sequence ID" value="CAE6820564.1"/>
    <property type="molecule type" value="Genomic_DNA"/>
</dbReference>
<keyword evidence="3" id="KW-1185">Reference proteome</keyword>